<evidence type="ECO:0000313" key="2">
    <source>
        <dbReference type="Proteomes" id="UP000636479"/>
    </source>
</evidence>
<evidence type="ECO:0000313" key="1">
    <source>
        <dbReference type="EMBL" id="KAF7295507.1"/>
    </source>
</evidence>
<comment type="caution">
    <text evidence="1">The sequence shown here is derived from an EMBL/GenBank/DDBJ whole genome shotgun (WGS) entry which is preliminary data.</text>
</comment>
<dbReference type="GeneID" id="59349992"/>
<gene>
    <name evidence="1" type="ORF">MIND_01090600</name>
</gene>
<keyword evidence="2" id="KW-1185">Reference proteome</keyword>
<proteinExistence type="predicted"/>
<dbReference type="Proteomes" id="UP000636479">
    <property type="component" value="Unassembled WGS sequence"/>
</dbReference>
<name>A0A8H6SAQ9_9AGAR</name>
<dbReference type="EMBL" id="JACAZF010000009">
    <property type="protein sequence ID" value="KAF7295507.1"/>
    <property type="molecule type" value="Genomic_DNA"/>
</dbReference>
<protein>
    <submittedName>
        <fullName evidence="1">Uncharacterized protein</fullName>
    </submittedName>
</protein>
<dbReference type="OrthoDB" id="3138711at2759"/>
<accession>A0A8H6SAQ9</accession>
<sequence>MTTTPQSPVDFLDTGSEKLAARSPHFPAVASCSHPLSQSESRPFTSMEIDFFPELGHYRQSMAALRFKQLQLPQTGSSQTPVQKYVEPVLDFFKREMIPRRSAYPSISFECHTSFDRDVVHVYHSRPRWTERKLFMIIIFQREETICWHGFASDVIHCSTCLALLTEWNELLKLQRPEYILVTDEYKATIVDSIDVLIIYCVQRMIFDVASGPHSLRNLVNFLLLQPSFRKFDGLPWYRPVHGALNDNTHPVAPTMDPLNFQHFDRYTLQRSLPELQAFLSFKEEAAQRCFAHPLDCGATLQVKVDAFAKQERPWRSPFPSPEVPRYTYKYVTRASRPRASCIDDILAGPAVTFKITTVVRHKPDAFSQVFFGVLLTEDGQVSPPVCLKLFWGILFPADSKFLLEDFEYVANPSFRLRSLHSALDLVQREESVYHRLQQYQGSMLPHSYGLHQFSLENGSVAYGALLEVIPGTPLSDVQVSDWSVGTQTAFVQHVRECLRALLYAGVDQGDFHGGQILMPNGPGYSPDRDGLVLIDFAFTVQRLGDEQAPGVVATLLERGNLVLDRLLNCVGIASDIIGPRFEDLDINEY</sequence>
<dbReference type="AlphaFoldDB" id="A0A8H6SAQ9"/>
<reference evidence="1" key="1">
    <citation type="submission" date="2020-05" db="EMBL/GenBank/DDBJ databases">
        <title>Mycena genomes resolve the evolution of fungal bioluminescence.</title>
        <authorList>
            <person name="Tsai I.J."/>
        </authorList>
    </citation>
    <scope>NUCLEOTIDE SEQUENCE</scope>
    <source>
        <strain evidence="1">171206Taipei</strain>
    </source>
</reference>
<dbReference type="RefSeq" id="XP_037216870.1">
    <property type="nucleotide sequence ID" value="XM_037367476.1"/>
</dbReference>
<organism evidence="1 2">
    <name type="scientific">Mycena indigotica</name>
    <dbReference type="NCBI Taxonomy" id="2126181"/>
    <lineage>
        <taxon>Eukaryota</taxon>
        <taxon>Fungi</taxon>
        <taxon>Dikarya</taxon>
        <taxon>Basidiomycota</taxon>
        <taxon>Agaricomycotina</taxon>
        <taxon>Agaricomycetes</taxon>
        <taxon>Agaricomycetidae</taxon>
        <taxon>Agaricales</taxon>
        <taxon>Marasmiineae</taxon>
        <taxon>Mycenaceae</taxon>
        <taxon>Mycena</taxon>
    </lineage>
</organism>